<evidence type="ECO:0000313" key="1">
    <source>
        <dbReference type="EMBL" id="MCP9764956.1"/>
    </source>
</evidence>
<dbReference type="Proteomes" id="UP001204144">
    <property type="component" value="Unassembled WGS sequence"/>
</dbReference>
<proteinExistence type="predicted"/>
<dbReference type="RefSeq" id="WP_255038644.1">
    <property type="nucleotide sequence ID" value="NZ_RJUF01000178.1"/>
</dbReference>
<accession>A0AAE3H6M7</accession>
<keyword evidence="2" id="KW-1185">Reference proteome</keyword>
<dbReference type="AlphaFoldDB" id="A0AAE3H6M7"/>
<name>A0AAE3H6M7_9BACT</name>
<evidence type="ECO:0000313" key="2">
    <source>
        <dbReference type="Proteomes" id="UP001204144"/>
    </source>
</evidence>
<sequence length="118" mass="13619">MNFVFKIKVFDKSGAVMVEAESKLSRFRADKLSLPGILGDLEDMLVKRYPDGDKTEVHLVELIDCEGIKYVPKKPVMDMLDAAEHFFDGEAVQWIPEHLKDRMEALMNNMAIIRQQYE</sequence>
<protein>
    <submittedName>
        <fullName evidence="1">Uncharacterized protein</fullName>
    </submittedName>
</protein>
<reference evidence="1 2" key="1">
    <citation type="submission" date="2018-11" db="EMBL/GenBank/DDBJ databases">
        <title>Novel bacteria species description.</title>
        <authorList>
            <person name="Han J.-H."/>
        </authorList>
    </citation>
    <scope>NUCLEOTIDE SEQUENCE [LARGE SCALE GENOMIC DNA]</scope>
    <source>
        <strain evidence="1 2">KCTC23259</strain>
    </source>
</reference>
<organism evidence="1 2">
    <name type="scientific">Lacihabitans soyangensis</name>
    <dbReference type="NCBI Taxonomy" id="869394"/>
    <lineage>
        <taxon>Bacteria</taxon>
        <taxon>Pseudomonadati</taxon>
        <taxon>Bacteroidota</taxon>
        <taxon>Cytophagia</taxon>
        <taxon>Cytophagales</taxon>
        <taxon>Leadbetterellaceae</taxon>
        <taxon>Lacihabitans</taxon>
    </lineage>
</organism>
<gene>
    <name evidence="1" type="ORF">EGI31_18630</name>
</gene>
<comment type="caution">
    <text evidence="1">The sequence shown here is derived from an EMBL/GenBank/DDBJ whole genome shotgun (WGS) entry which is preliminary data.</text>
</comment>
<dbReference type="EMBL" id="RJUF01000178">
    <property type="protein sequence ID" value="MCP9764956.1"/>
    <property type="molecule type" value="Genomic_DNA"/>
</dbReference>